<accession>A0A212RMU0</accession>
<feature type="transmembrane region" description="Helical" evidence="1">
    <location>
        <begin position="6"/>
        <end position="30"/>
    </location>
</feature>
<dbReference type="InParanoid" id="A0A212RMU0"/>
<evidence type="ECO:0000256" key="1">
    <source>
        <dbReference type="SAM" id="Phobius"/>
    </source>
</evidence>
<feature type="transmembrane region" description="Helical" evidence="1">
    <location>
        <begin position="210"/>
        <end position="232"/>
    </location>
</feature>
<feature type="transmembrane region" description="Helical" evidence="1">
    <location>
        <begin position="288"/>
        <end position="313"/>
    </location>
</feature>
<organism evidence="2 3">
    <name type="scientific">Thermoflexus hugenholtzii JAD2</name>
    <dbReference type="NCBI Taxonomy" id="877466"/>
    <lineage>
        <taxon>Bacteria</taxon>
        <taxon>Bacillati</taxon>
        <taxon>Chloroflexota</taxon>
        <taxon>Thermoflexia</taxon>
        <taxon>Thermoflexales</taxon>
        <taxon>Thermoflexaceae</taxon>
        <taxon>Thermoflexus</taxon>
    </lineage>
</organism>
<name>A0A212RMU0_9CHLR</name>
<feature type="transmembrane region" description="Helical" evidence="1">
    <location>
        <begin position="319"/>
        <end position="340"/>
    </location>
</feature>
<evidence type="ECO:0000313" key="2">
    <source>
        <dbReference type="EMBL" id="SNB73870.1"/>
    </source>
</evidence>
<sequence>MTSEQDIAFSLAFSGCSVLAFLFLLGFALLKTARRFGKGEAVPVLAFRVPLPLREVAGRLSKVSAELPDLPKDAKSLVGFLAEEDLALLYYPAVYFLDENEELLNRIAGFEGAALLWEGNLGETLVLFLAGPITGISPARSFRLAALQRAARKLVGELQRMTGIPFEEQPAEEAARLHVRLRKEEWGLGRRALAVERALVLRTFPLAPPLALQGILAGALAASSALLLATLLADRLGQQGSEAFFLPVLALLGAMGSVVLFGSLTAVERARLALLSLKAPDPEKFQGAARLPWWAVPLMAAFGPLAVLIAAAWGKEGELWAIFIPCIGPLGLAIALLVLAEARSGGVNGGWS</sequence>
<dbReference type="EMBL" id="FYEK01000071">
    <property type="protein sequence ID" value="SNB73870.1"/>
    <property type="molecule type" value="Genomic_DNA"/>
</dbReference>
<dbReference type="AlphaFoldDB" id="A0A212RMU0"/>
<keyword evidence="1" id="KW-0472">Membrane</keyword>
<evidence type="ECO:0000313" key="3">
    <source>
        <dbReference type="Proteomes" id="UP000197025"/>
    </source>
</evidence>
<protein>
    <submittedName>
        <fullName evidence="2">Uncharacterized protein</fullName>
    </submittedName>
</protein>
<keyword evidence="1" id="KW-0812">Transmembrane</keyword>
<keyword evidence="3" id="KW-1185">Reference proteome</keyword>
<gene>
    <name evidence="2" type="ORF">SAMN02746019_00019910</name>
</gene>
<dbReference type="RefSeq" id="WP_088572238.1">
    <property type="nucleotide sequence ID" value="NZ_FYEK01000071.1"/>
</dbReference>
<reference evidence="3" key="1">
    <citation type="submission" date="2017-06" db="EMBL/GenBank/DDBJ databases">
        <authorList>
            <person name="Varghese N."/>
            <person name="Submissions S."/>
        </authorList>
    </citation>
    <scope>NUCLEOTIDE SEQUENCE [LARGE SCALE GENOMIC DNA]</scope>
    <source>
        <strain evidence="3">JAD2</strain>
    </source>
</reference>
<keyword evidence="1" id="KW-1133">Transmembrane helix</keyword>
<proteinExistence type="predicted"/>
<dbReference type="Proteomes" id="UP000197025">
    <property type="component" value="Unassembled WGS sequence"/>
</dbReference>
<feature type="transmembrane region" description="Helical" evidence="1">
    <location>
        <begin position="244"/>
        <end position="267"/>
    </location>
</feature>